<sequence>MMARARILVGGFGEGGTEDRVGPFGPPTSMSPSPLSRCLILLVVMGLSSALAADLDAANPGSASPFSFSGFGTVGGPLTAPDEATFIRDRAQPDGARGAQPAFEVDSRLGVQIGWRPRDDLEGALQLVARYRYDGTYRPEVTWAFAKYALDPDTVLRVGRLGYDVYPLSDSRDVGYSYLWVRPPVDYFGQVHYTHFDGLDLTIARALGDGVLKAKGYLGWLNETIPAPFRSEYRMRGSTLLGGYLDYQDVHWQYRVGLGTMRLAQDLPGYQALAGALRDTGDAGAIALADELKAAGRQFHFVTAGVAYDRGPFQSQLQVRHIDSESRAYLDNTAGYWSTGYRLGSWTPYLVASRIRSDRPASTTGLPVGPPFAALASGVDLAFRTTQIDQDTLSLGARFDLAHSAALKFQIDWIESRTNPSLMWYDTEPGWNGRARVVSLVLDFVF</sequence>
<evidence type="ECO:0000313" key="2">
    <source>
        <dbReference type="Proteomes" id="UP001564408"/>
    </source>
</evidence>
<comment type="caution">
    <text evidence="1">The sequence shown here is derived from an EMBL/GenBank/DDBJ whole genome shotgun (WGS) entry which is preliminary data.</text>
</comment>
<dbReference type="EMBL" id="JBDKXB010000009">
    <property type="protein sequence ID" value="MEY6432546.1"/>
    <property type="molecule type" value="Genomic_DNA"/>
</dbReference>
<keyword evidence="2" id="KW-1185">Reference proteome</keyword>
<gene>
    <name evidence="1" type="ORF">ABC977_09030</name>
</gene>
<accession>A0ABV4BDF7</accession>
<proteinExistence type="predicted"/>
<evidence type="ECO:0000313" key="1">
    <source>
        <dbReference type="EMBL" id="MEY6432546.1"/>
    </source>
</evidence>
<organism evidence="1 2">
    <name type="scientific">Thioalkalicoccus limnaeus</name>
    <dbReference type="NCBI Taxonomy" id="120681"/>
    <lineage>
        <taxon>Bacteria</taxon>
        <taxon>Pseudomonadati</taxon>
        <taxon>Pseudomonadota</taxon>
        <taxon>Gammaproteobacteria</taxon>
        <taxon>Chromatiales</taxon>
        <taxon>Chromatiaceae</taxon>
        <taxon>Thioalkalicoccus</taxon>
    </lineage>
</organism>
<evidence type="ECO:0008006" key="3">
    <source>
        <dbReference type="Google" id="ProtNLM"/>
    </source>
</evidence>
<dbReference type="RefSeq" id="WP_369666930.1">
    <property type="nucleotide sequence ID" value="NZ_JBDKXB010000009.1"/>
</dbReference>
<dbReference type="SUPFAM" id="SSF56935">
    <property type="entry name" value="Porins"/>
    <property type="match status" value="1"/>
</dbReference>
<protein>
    <recommendedName>
        <fullName evidence="3">Porin</fullName>
    </recommendedName>
</protein>
<dbReference type="Proteomes" id="UP001564408">
    <property type="component" value="Unassembled WGS sequence"/>
</dbReference>
<name>A0ABV4BDF7_9GAMM</name>
<reference evidence="1 2" key="1">
    <citation type="submission" date="2024-05" db="EMBL/GenBank/DDBJ databases">
        <title>Genome Sequence and Characterization of the New Strain Purple Sulfur Bacterium of Genus Thioalkalicoccus.</title>
        <authorList>
            <person name="Bryantseva I.A."/>
            <person name="Kyndt J.A."/>
            <person name="Imhoff J.F."/>
        </authorList>
    </citation>
    <scope>NUCLEOTIDE SEQUENCE [LARGE SCALE GENOMIC DNA]</scope>
    <source>
        <strain evidence="1 2">Um2</strain>
    </source>
</reference>